<dbReference type="EMBL" id="LXQA010301339">
    <property type="protein sequence ID" value="MCI42178.1"/>
    <property type="molecule type" value="Genomic_DNA"/>
</dbReference>
<keyword evidence="2" id="KW-1185">Reference proteome</keyword>
<evidence type="ECO:0000313" key="1">
    <source>
        <dbReference type="EMBL" id="MCI42178.1"/>
    </source>
</evidence>
<dbReference type="AlphaFoldDB" id="A0A392RZY0"/>
<accession>A0A392RZY0</accession>
<comment type="caution">
    <text evidence="1">The sequence shown here is derived from an EMBL/GenBank/DDBJ whole genome shotgun (WGS) entry which is preliminary data.</text>
</comment>
<organism evidence="1 2">
    <name type="scientific">Trifolium medium</name>
    <dbReference type="NCBI Taxonomy" id="97028"/>
    <lineage>
        <taxon>Eukaryota</taxon>
        <taxon>Viridiplantae</taxon>
        <taxon>Streptophyta</taxon>
        <taxon>Embryophyta</taxon>
        <taxon>Tracheophyta</taxon>
        <taxon>Spermatophyta</taxon>
        <taxon>Magnoliopsida</taxon>
        <taxon>eudicotyledons</taxon>
        <taxon>Gunneridae</taxon>
        <taxon>Pentapetalae</taxon>
        <taxon>rosids</taxon>
        <taxon>fabids</taxon>
        <taxon>Fabales</taxon>
        <taxon>Fabaceae</taxon>
        <taxon>Papilionoideae</taxon>
        <taxon>50 kb inversion clade</taxon>
        <taxon>NPAAA clade</taxon>
        <taxon>Hologalegina</taxon>
        <taxon>IRL clade</taxon>
        <taxon>Trifolieae</taxon>
        <taxon>Trifolium</taxon>
    </lineage>
</organism>
<dbReference type="Proteomes" id="UP000265520">
    <property type="component" value="Unassembled WGS sequence"/>
</dbReference>
<proteinExistence type="predicted"/>
<reference evidence="1 2" key="1">
    <citation type="journal article" date="2018" name="Front. Plant Sci.">
        <title>Red Clover (Trifolium pratense) and Zigzag Clover (T. medium) - A Picture of Genomic Similarities and Differences.</title>
        <authorList>
            <person name="Dluhosova J."/>
            <person name="Istvanek J."/>
            <person name="Nedelnik J."/>
            <person name="Repkova J."/>
        </authorList>
    </citation>
    <scope>NUCLEOTIDE SEQUENCE [LARGE SCALE GENOMIC DNA]</scope>
    <source>
        <strain evidence="2">cv. 10/8</strain>
        <tissue evidence="1">Leaf</tissue>
    </source>
</reference>
<name>A0A392RZY0_9FABA</name>
<evidence type="ECO:0000313" key="2">
    <source>
        <dbReference type="Proteomes" id="UP000265520"/>
    </source>
</evidence>
<feature type="non-terminal residue" evidence="1">
    <location>
        <position position="1"/>
    </location>
</feature>
<sequence>QEMKLGLVDKSKATLLGEGEKLGEEVYLEEGLTWRRGLEKR</sequence>
<protein>
    <submittedName>
        <fullName evidence="1">Uncharacterized protein</fullName>
    </submittedName>
</protein>